<evidence type="ECO:0000313" key="8">
    <source>
        <dbReference type="EMBL" id="KAJ8101341.1"/>
    </source>
</evidence>
<dbReference type="InterPro" id="IPR019734">
    <property type="entry name" value="TPR_rpt"/>
</dbReference>
<accession>A0AAD7QU06</accession>
<evidence type="ECO:0000256" key="2">
    <source>
        <dbReference type="ARBA" id="ARBA00022803"/>
    </source>
</evidence>
<dbReference type="GO" id="GO:0101031">
    <property type="term" value="C:protein folding chaperone complex"/>
    <property type="evidence" value="ECO:0007669"/>
    <property type="project" value="TreeGrafter"/>
</dbReference>
<evidence type="ECO:0000256" key="1">
    <source>
        <dbReference type="ARBA" id="ARBA00022737"/>
    </source>
</evidence>
<dbReference type="RefSeq" id="XP_056044791.1">
    <property type="nucleotide sequence ID" value="XM_056187369.1"/>
</dbReference>
<evidence type="ECO:0000256" key="5">
    <source>
        <dbReference type="PROSITE-ProRule" id="PRU00339"/>
    </source>
</evidence>
<comment type="caution">
    <text evidence="8">The sequence shown here is derived from an EMBL/GenBank/DDBJ whole genome shotgun (WGS) entry which is preliminary data.</text>
</comment>
<proteinExistence type="inferred from homology"/>
<sequence>MTMPDISPSPEAKAKANDLKAKGNTAFGKKNFKAALDYYTQAIKADPAEPIFLSNRAACHLQLKNWTAAETDCNLALVMMGQLADDNVPNAKAGVKLLYRRGVARKAQGNLTQAKMDWERALNLDPENKSVKKDLNALAWELKKQERNSRGMAKPNVTTKQPAKTTTPQVTTAPKITESISANRRSIPIQIVDSLPKEFVFTPPASGPGPEPPFRNLPTTSAPKPAPVAAPVVSQKLAPQVTDSPTTAAHAPALAASSNAHTNGFQRHTVLPKSFPRTPNLYDVTQLIRRPASERSNVLTYFFNNIPPQQLPAIFGRGGIEGDFIETFLDAIIFAGQDLEHRAIDEFLDRSTRLLKGIASCDRFSIAKVFIDDKKVVEAFSVCNSIAQCCGGDAVSKVSKVERIWKSM</sequence>
<evidence type="ECO:0000256" key="6">
    <source>
        <dbReference type="SAM" id="MobiDB-lite"/>
    </source>
</evidence>
<evidence type="ECO:0000256" key="3">
    <source>
        <dbReference type="ARBA" id="ARBA00038275"/>
    </source>
</evidence>
<evidence type="ECO:0000313" key="9">
    <source>
        <dbReference type="Proteomes" id="UP001217417"/>
    </source>
</evidence>
<dbReference type="Proteomes" id="UP001217417">
    <property type="component" value="Unassembled WGS sequence"/>
</dbReference>
<keyword evidence="2 5" id="KW-0802">TPR repeat</keyword>
<feature type="repeat" description="TPR" evidence="5">
    <location>
        <begin position="95"/>
        <end position="128"/>
    </location>
</feature>
<organism evidence="8 9">
    <name type="scientific">Lipomyces tetrasporus</name>
    <dbReference type="NCBI Taxonomy" id="54092"/>
    <lineage>
        <taxon>Eukaryota</taxon>
        <taxon>Fungi</taxon>
        <taxon>Dikarya</taxon>
        <taxon>Ascomycota</taxon>
        <taxon>Saccharomycotina</taxon>
        <taxon>Lipomycetes</taxon>
        <taxon>Lipomycetales</taxon>
        <taxon>Lipomycetaceae</taxon>
        <taxon>Lipomyces</taxon>
    </lineage>
</organism>
<feature type="domain" description="RNA-polymerase II-associated protein 3-like C-terminal" evidence="7">
    <location>
        <begin position="289"/>
        <end position="374"/>
    </location>
</feature>
<dbReference type="AlphaFoldDB" id="A0AAD7QU06"/>
<dbReference type="GeneID" id="80882535"/>
<gene>
    <name evidence="8" type="ORF">POJ06DRAFT_251234</name>
</gene>
<dbReference type="InterPro" id="IPR051966">
    <property type="entry name" value="RPAP3"/>
</dbReference>
<dbReference type="PANTHER" id="PTHR46423">
    <property type="entry name" value="RNA POLYMERASE II-ASSOCIATED PROTEIN 3"/>
    <property type="match status" value="1"/>
</dbReference>
<dbReference type="Pfam" id="PF13181">
    <property type="entry name" value="TPR_8"/>
    <property type="match status" value="1"/>
</dbReference>
<comment type="similarity">
    <text evidence="3">Belongs to the RPAP3 family.</text>
</comment>
<feature type="region of interest" description="Disordered" evidence="6">
    <location>
        <begin position="146"/>
        <end position="172"/>
    </location>
</feature>
<dbReference type="PANTHER" id="PTHR46423:SF1">
    <property type="entry name" value="RNA POLYMERASE II-ASSOCIATED PROTEIN 3"/>
    <property type="match status" value="1"/>
</dbReference>
<dbReference type="Pfam" id="PF13432">
    <property type="entry name" value="TPR_16"/>
    <property type="match status" value="1"/>
</dbReference>
<keyword evidence="9" id="KW-1185">Reference proteome</keyword>
<protein>
    <recommendedName>
        <fullName evidence="4">RNA polymerase II-associated protein 3</fullName>
    </recommendedName>
</protein>
<feature type="repeat" description="TPR" evidence="5">
    <location>
        <begin position="16"/>
        <end position="49"/>
    </location>
</feature>
<dbReference type="SUPFAM" id="SSF48452">
    <property type="entry name" value="TPR-like"/>
    <property type="match status" value="1"/>
</dbReference>
<dbReference type="SMART" id="SM00028">
    <property type="entry name" value="TPR"/>
    <property type="match status" value="3"/>
</dbReference>
<evidence type="ECO:0000259" key="7">
    <source>
        <dbReference type="Pfam" id="PF13877"/>
    </source>
</evidence>
<name>A0AAD7QU06_9ASCO</name>
<dbReference type="Pfam" id="PF13877">
    <property type="entry name" value="RPAP3_C"/>
    <property type="match status" value="1"/>
</dbReference>
<reference evidence="8" key="1">
    <citation type="submission" date="2023-03" db="EMBL/GenBank/DDBJ databases">
        <title>Near-Complete genome sequence of Lipomyces tetrasporous NRRL Y-64009, an oleaginous yeast capable of growing on lignocellulosic hydrolysates.</title>
        <authorList>
            <consortium name="Lawrence Berkeley National Laboratory"/>
            <person name="Jagtap S.S."/>
            <person name="Liu J.-J."/>
            <person name="Walukiewicz H.E."/>
            <person name="Pangilinan J."/>
            <person name="Lipzen A."/>
            <person name="Ahrendt S."/>
            <person name="Koriabine M."/>
            <person name="Cobaugh K."/>
            <person name="Salamov A."/>
            <person name="Yoshinaga Y."/>
            <person name="Ng V."/>
            <person name="Daum C."/>
            <person name="Grigoriev I.V."/>
            <person name="Slininger P.J."/>
            <person name="Dien B.S."/>
            <person name="Jin Y.-S."/>
            <person name="Rao C.V."/>
        </authorList>
    </citation>
    <scope>NUCLEOTIDE SEQUENCE</scope>
    <source>
        <strain evidence="8">NRRL Y-64009</strain>
    </source>
</reference>
<evidence type="ECO:0000256" key="4">
    <source>
        <dbReference type="ARBA" id="ARBA00040133"/>
    </source>
</evidence>
<dbReference type="Gene3D" id="1.25.40.10">
    <property type="entry name" value="Tetratricopeptide repeat domain"/>
    <property type="match status" value="1"/>
</dbReference>
<dbReference type="InterPro" id="IPR025986">
    <property type="entry name" value="RPAP3-like_C"/>
</dbReference>
<feature type="compositionally biased region" description="Low complexity" evidence="6">
    <location>
        <begin position="157"/>
        <end position="172"/>
    </location>
</feature>
<dbReference type="InterPro" id="IPR011990">
    <property type="entry name" value="TPR-like_helical_dom_sf"/>
</dbReference>
<keyword evidence="1" id="KW-0677">Repeat</keyword>
<dbReference type="PROSITE" id="PS50005">
    <property type="entry name" value="TPR"/>
    <property type="match status" value="2"/>
</dbReference>
<dbReference type="EMBL" id="JARPMG010000004">
    <property type="protein sequence ID" value="KAJ8101341.1"/>
    <property type="molecule type" value="Genomic_DNA"/>
</dbReference>